<dbReference type="InterPro" id="IPR029039">
    <property type="entry name" value="Flavoprotein-like_sf"/>
</dbReference>
<sequence length="169" mass="18205">MPVTKICTMNLVLVAYATRTASARDVAELVADVFREGGHDVRVSDLKGQPAVDGADLVVFGSGINANNWYSEATTWAASRADDLRATRVAVFNTCLSAKDPAARDQALGYNAQMVELTGAEASESFAGRYVPAKVGFFRRLLMRSMNHGEQDHLDPAAVRRWAQGLAAS</sequence>
<accession>A0ABP9EVF0</accession>
<dbReference type="Proteomes" id="UP001501521">
    <property type="component" value="Unassembled WGS sequence"/>
</dbReference>
<feature type="domain" description="Flavodoxin" evidence="1">
    <location>
        <begin position="13"/>
        <end position="153"/>
    </location>
</feature>
<keyword evidence="3" id="KW-1185">Reference proteome</keyword>
<protein>
    <submittedName>
        <fullName evidence="2">Flavodoxin domain-containing protein</fullName>
    </submittedName>
</protein>
<gene>
    <name evidence="2" type="ORF">GCM10025789_00730</name>
</gene>
<evidence type="ECO:0000259" key="1">
    <source>
        <dbReference type="Pfam" id="PF12724"/>
    </source>
</evidence>
<name>A0ABP9EVF0_9ACTN</name>
<comment type="caution">
    <text evidence="2">The sequence shown here is derived from an EMBL/GenBank/DDBJ whole genome shotgun (WGS) entry which is preliminary data.</text>
</comment>
<dbReference type="SUPFAM" id="SSF52218">
    <property type="entry name" value="Flavoproteins"/>
    <property type="match status" value="1"/>
</dbReference>
<proteinExistence type="predicted"/>
<reference evidence="3" key="1">
    <citation type="journal article" date="2019" name="Int. J. Syst. Evol. Microbiol.">
        <title>The Global Catalogue of Microorganisms (GCM) 10K type strain sequencing project: providing services to taxonomists for standard genome sequencing and annotation.</title>
        <authorList>
            <consortium name="The Broad Institute Genomics Platform"/>
            <consortium name="The Broad Institute Genome Sequencing Center for Infectious Disease"/>
            <person name="Wu L."/>
            <person name="Ma J."/>
        </authorList>
    </citation>
    <scope>NUCLEOTIDE SEQUENCE [LARGE SCALE GENOMIC DNA]</scope>
    <source>
        <strain evidence="3">JCM 19125</strain>
    </source>
</reference>
<dbReference type="EMBL" id="BAABLV010000002">
    <property type="protein sequence ID" value="GAA4888373.1"/>
    <property type="molecule type" value="Genomic_DNA"/>
</dbReference>
<dbReference type="Gene3D" id="3.40.50.360">
    <property type="match status" value="1"/>
</dbReference>
<evidence type="ECO:0000313" key="2">
    <source>
        <dbReference type="EMBL" id="GAA4888373.1"/>
    </source>
</evidence>
<dbReference type="Pfam" id="PF12724">
    <property type="entry name" value="Flavodoxin_5"/>
    <property type="match status" value="1"/>
</dbReference>
<organism evidence="2 3">
    <name type="scientific">Tessaracoccus lubricantis</name>
    <dbReference type="NCBI Taxonomy" id="545543"/>
    <lineage>
        <taxon>Bacteria</taxon>
        <taxon>Bacillati</taxon>
        <taxon>Actinomycetota</taxon>
        <taxon>Actinomycetes</taxon>
        <taxon>Propionibacteriales</taxon>
        <taxon>Propionibacteriaceae</taxon>
        <taxon>Tessaracoccus</taxon>
    </lineage>
</organism>
<dbReference type="InterPro" id="IPR026816">
    <property type="entry name" value="Flavodoxin_dom"/>
</dbReference>
<evidence type="ECO:0000313" key="3">
    <source>
        <dbReference type="Proteomes" id="UP001501521"/>
    </source>
</evidence>